<dbReference type="InterPro" id="IPR029066">
    <property type="entry name" value="PLP-binding_barrel"/>
</dbReference>
<evidence type="ECO:0000256" key="2">
    <source>
        <dbReference type="RuleBase" id="RU003737"/>
    </source>
</evidence>
<dbReference type="PROSITE" id="PS00879">
    <property type="entry name" value="ODR_DC_2_2"/>
    <property type="match status" value="1"/>
</dbReference>
<accession>A0A3Q7MVK0</accession>
<evidence type="ECO:0000313" key="5">
    <source>
        <dbReference type="Proteomes" id="UP000286641"/>
    </source>
</evidence>
<organism evidence="5 6">
    <name type="scientific">Callorhinus ursinus</name>
    <name type="common">Northern fur seal</name>
    <dbReference type="NCBI Taxonomy" id="34884"/>
    <lineage>
        <taxon>Eukaryota</taxon>
        <taxon>Metazoa</taxon>
        <taxon>Chordata</taxon>
        <taxon>Craniata</taxon>
        <taxon>Vertebrata</taxon>
        <taxon>Euteleostomi</taxon>
        <taxon>Mammalia</taxon>
        <taxon>Eutheria</taxon>
        <taxon>Laurasiatheria</taxon>
        <taxon>Carnivora</taxon>
        <taxon>Caniformia</taxon>
        <taxon>Pinnipedia</taxon>
        <taxon>Otariidae</taxon>
        <taxon>Callorhinus</taxon>
    </lineage>
</organism>
<evidence type="ECO:0000259" key="3">
    <source>
        <dbReference type="Pfam" id="PF00278"/>
    </source>
</evidence>
<evidence type="ECO:0000313" key="6">
    <source>
        <dbReference type="RefSeq" id="XP_025712078.1"/>
    </source>
</evidence>
<dbReference type="PANTHER" id="PTHR11482">
    <property type="entry name" value="ARGININE/DIAMINOPIMELATE/ORNITHINE DECARBOXYLASE"/>
    <property type="match status" value="1"/>
</dbReference>
<reference evidence="6" key="2">
    <citation type="submission" date="2025-08" db="UniProtKB">
        <authorList>
            <consortium name="RefSeq"/>
        </authorList>
    </citation>
    <scope>IDENTIFICATION</scope>
    <source>
        <tissue evidence="6">Blood</tissue>
    </source>
</reference>
<keyword evidence="5" id="KW-1185">Reference proteome</keyword>
<dbReference type="InterPro" id="IPR002433">
    <property type="entry name" value="Orn_de-COase"/>
</dbReference>
<dbReference type="AlphaFoldDB" id="A0A3Q7MVK0"/>
<dbReference type="PRINTS" id="PR01179">
    <property type="entry name" value="ODADCRBXLASE"/>
</dbReference>
<dbReference type="InterPro" id="IPR000183">
    <property type="entry name" value="Orn/DAP/Arg_de-COase"/>
</dbReference>
<dbReference type="GO" id="GO:0042978">
    <property type="term" value="F:ornithine decarboxylase activator activity"/>
    <property type="evidence" value="ECO:0007669"/>
    <property type="project" value="TreeGrafter"/>
</dbReference>
<gene>
    <name evidence="6" type="primary">AZIN2</name>
</gene>
<dbReference type="InterPro" id="IPR022657">
    <property type="entry name" value="De-COase2_CS"/>
</dbReference>
<dbReference type="Gene3D" id="2.40.37.10">
    <property type="entry name" value="Lyase, Ornithine Decarboxylase, Chain A, domain 1"/>
    <property type="match status" value="1"/>
</dbReference>
<dbReference type="FunFam" id="3.20.20.10:FF:000006">
    <property type="entry name" value="Ornithine decarboxylase 1"/>
    <property type="match status" value="1"/>
</dbReference>
<dbReference type="InterPro" id="IPR009006">
    <property type="entry name" value="Ala_racemase/Decarboxylase_C"/>
</dbReference>
<dbReference type="CDD" id="cd00622">
    <property type="entry name" value="PLPDE_III_ODC"/>
    <property type="match status" value="1"/>
</dbReference>
<dbReference type="SUPFAM" id="SSF50621">
    <property type="entry name" value="Alanine racemase C-terminal domain-like"/>
    <property type="match status" value="1"/>
</dbReference>
<evidence type="ECO:0000256" key="1">
    <source>
        <dbReference type="ARBA" id="ARBA00023115"/>
    </source>
</evidence>
<reference key="1">
    <citation type="submission" date="2019-01" db="UniProtKB">
        <authorList>
            <consortium name="RefSeq"/>
        </authorList>
    </citation>
    <scope>IDENTIFICATION</scope>
</reference>
<dbReference type="SUPFAM" id="SSF51419">
    <property type="entry name" value="PLP-binding barrel"/>
    <property type="match status" value="1"/>
</dbReference>
<dbReference type="Proteomes" id="UP000286641">
    <property type="component" value="Unplaced"/>
</dbReference>
<dbReference type="CTD" id="113451"/>
<dbReference type="GO" id="GO:0003824">
    <property type="term" value="F:catalytic activity"/>
    <property type="evidence" value="ECO:0007669"/>
    <property type="project" value="InterPro"/>
</dbReference>
<dbReference type="PANTHER" id="PTHR11482:SF4">
    <property type="entry name" value="ANTIZYME INHIBITOR 2"/>
    <property type="match status" value="1"/>
</dbReference>
<dbReference type="GO" id="GO:0033387">
    <property type="term" value="P:putrescine biosynthetic process from arginine, via ornithine"/>
    <property type="evidence" value="ECO:0007669"/>
    <property type="project" value="TreeGrafter"/>
</dbReference>
<feature type="domain" description="Orn/DAP/Arg decarboxylase 2 N-terminal" evidence="4">
    <location>
        <begin position="47"/>
        <end position="258"/>
    </location>
</feature>
<proteinExistence type="inferred from homology"/>
<dbReference type="Pfam" id="PF02784">
    <property type="entry name" value="Orn_Arg_deC_N"/>
    <property type="match status" value="1"/>
</dbReference>
<sequence length="452" mass="49398">MAGYLSETDFVMVEEGFSTRDLLEELTLGASQATAGDVAAFFVADLGAVVRKHFCFLKCLPRVRPFYMVKCNSSPGVLKVLAELGLGFSCANKALSLLTITFGTPQAEMELVQRIGVPASKIVYANPCKQIAQIKYAAKHGVRLLSFDNEAELAKVVKSHPSAKMVLCIATDESHSLSPLSFKFGASLKSCRHLLENAKRSHVEVVGVSFHIGSGCPDLHAYTQSIADARLVFEMGAELGHGMHILDLGGGFPGLEGAKVRFEEKSSAEQPLYSSSLWGPVADGRDRVAEGLWLPQLHVGDWLVFENMGAYTVGMASPLGGTQTCRVTYAMSRVAWEALRGQLLPAEQEEDAEGMCKPLSCGWEITDTLCVGPVFTPASIITYQHSPPSITCSSVHHLSAPPECELGSRNFTFFTARSSLLRTKKRYVSENTWDILTEGRYLWRDDTEIQLY</sequence>
<dbReference type="InterPro" id="IPR022643">
    <property type="entry name" value="De-COase2_C"/>
</dbReference>
<dbReference type="GO" id="GO:0005737">
    <property type="term" value="C:cytoplasm"/>
    <property type="evidence" value="ECO:0007669"/>
    <property type="project" value="TreeGrafter"/>
</dbReference>
<dbReference type="GO" id="GO:0042177">
    <property type="term" value="P:negative regulation of protein catabolic process"/>
    <property type="evidence" value="ECO:0007669"/>
    <property type="project" value="TreeGrafter"/>
</dbReference>
<dbReference type="PRINTS" id="PR01182">
    <property type="entry name" value="ORNDCRBXLASE"/>
</dbReference>
<dbReference type="Gene3D" id="3.20.20.10">
    <property type="entry name" value="Alanine racemase"/>
    <property type="match status" value="1"/>
</dbReference>
<keyword evidence="1" id="KW-0620">Polyamine biosynthesis</keyword>
<dbReference type="RefSeq" id="XP_025712078.1">
    <property type="nucleotide sequence ID" value="XM_025856293.1"/>
</dbReference>
<feature type="domain" description="Orn/DAP/Arg decarboxylase 2 C-terminal" evidence="3">
    <location>
        <begin position="266"/>
        <end position="309"/>
    </location>
</feature>
<dbReference type="Pfam" id="PF00278">
    <property type="entry name" value="Orn_DAP_Arg_deC"/>
    <property type="match status" value="1"/>
</dbReference>
<protein>
    <submittedName>
        <fullName evidence="6">Antizyme inhibitor 2 isoform X7</fullName>
    </submittedName>
</protein>
<evidence type="ECO:0000259" key="4">
    <source>
        <dbReference type="Pfam" id="PF02784"/>
    </source>
</evidence>
<name>A0A3Q7MVK0_CALUR</name>
<comment type="similarity">
    <text evidence="2">Belongs to the Orn/Lys/Arg decarboxylase class-II family.</text>
</comment>
<dbReference type="InterPro" id="IPR022644">
    <property type="entry name" value="De-COase2_N"/>
</dbReference>
<dbReference type="GO" id="GO:1902269">
    <property type="term" value="P:positive regulation of polyamine transmembrane transport"/>
    <property type="evidence" value="ECO:0007669"/>
    <property type="project" value="TreeGrafter"/>
</dbReference>